<proteinExistence type="predicted"/>
<name>A0AAU8CB28_9EURY</name>
<evidence type="ECO:0000256" key="1">
    <source>
        <dbReference type="SAM" id="MobiDB-lite"/>
    </source>
</evidence>
<protein>
    <submittedName>
        <fullName evidence="2">Uncharacterized protein</fullName>
    </submittedName>
</protein>
<accession>A0AAU8CB28</accession>
<sequence length="40" mass="4231">MSSRRAADSGTVDEPRALPRTDSMTPAAPPGRLPPARKGR</sequence>
<dbReference type="GeneID" id="91110239"/>
<dbReference type="AlphaFoldDB" id="A0AAU8CB28"/>
<feature type="region of interest" description="Disordered" evidence="1">
    <location>
        <begin position="1"/>
        <end position="40"/>
    </location>
</feature>
<dbReference type="EMBL" id="CP159204">
    <property type="protein sequence ID" value="XCF16299.1"/>
    <property type="molecule type" value="Genomic_DNA"/>
</dbReference>
<gene>
    <name evidence="2" type="ORF">ABSL23_13785</name>
</gene>
<dbReference type="KEGG" id="hanx:ABSL23_13785"/>
<reference evidence="2" key="1">
    <citation type="submission" date="2024-06" db="EMBL/GenBank/DDBJ databases">
        <title>Genome Sequence of an extremely halophilic archaeon isolated from Permian era halite, Salado Formation, Carlsbad, New Mexico: Halobacterium sp. strain NMX12-1.</title>
        <authorList>
            <person name="Sotoa L."/>
            <person name="DasSarma P."/>
            <person name="Anton B.P."/>
            <person name="Vincze T."/>
            <person name="Verma I."/>
            <person name="Eralp B."/>
            <person name="Powers D.W."/>
            <person name="Dozier B.L."/>
            <person name="Roberts R.J."/>
            <person name="DasSarma S."/>
        </authorList>
    </citation>
    <scope>NUCLEOTIDE SEQUENCE</scope>
    <source>
        <strain evidence="2">NMX12-1</strain>
    </source>
</reference>
<organism evidence="2">
    <name type="scientific">Halobacterium sp. NMX12-1</name>
    <dbReference type="NCBI Taxonomy" id="3166650"/>
    <lineage>
        <taxon>Archaea</taxon>
        <taxon>Methanobacteriati</taxon>
        <taxon>Methanobacteriota</taxon>
        <taxon>Stenosarchaea group</taxon>
        <taxon>Halobacteria</taxon>
        <taxon>Halobacteriales</taxon>
        <taxon>Halobacteriaceae</taxon>
        <taxon>Halobacterium</taxon>
    </lineage>
</organism>
<dbReference type="RefSeq" id="WP_353634146.1">
    <property type="nucleotide sequence ID" value="NZ_CP159204.1"/>
</dbReference>
<evidence type="ECO:0000313" key="2">
    <source>
        <dbReference type="EMBL" id="XCF16299.1"/>
    </source>
</evidence>